<dbReference type="EMBL" id="CAXDID020000161">
    <property type="protein sequence ID" value="CAL6044748.1"/>
    <property type="molecule type" value="Genomic_DNA"/>
</dbReference>
<keyword evidence="1" id="KW-1133">Transmembrane helix</keyword>
<protein>
    <submittedName>
        <fullName evidence="3">Hypothetical_protein</fullName>
    </submittedName>
</protein>
<organism evidence="2">
    <name type="scientific">Hexamita inflata</name>
    <dbReference type="NCBI Taxonomy" id="28002"/>
    <lineage>
        <taxon>Eukaryota</taxon>
        <taxon>Metamonada</taxon>
        <taxon>Diplomonadida</taxon>
        <taxon>Hexamitidae</taxon>
        <taxon>Hexamitinae</taxon>
        <taxon>Hexamita</taxon>
    </lineage>
</organism>
<evidence type="ECO:0000313" key="2">
    <source>
        <dbReference type="EMBL" id="CAI9973226.1"/>
    </source>
</evidence>
<feature type="transmembrane region" description="Helical" evidence="1">
    <location>
        <begin position="20"/>
        <end position="41"/>
    </location>
</feature>
<evidence type="ECO:0000256" key="1">
    <source>
        <dbReference type="SAM" id="Phobius"/>
    </source>
</evidence>
<sequence length="115" mass="13868">MEQICFHTFIKNKRFSCIEISLNSQIAFLGHFVFWASQFYFINNSFSLLSPSAQFTFIFQIFSSCYPIHFWKILEILLYYYYVAFSLTYKGFKSNLQQEEQLRKGLFDVHLYESE</sequence>
<reference evidence="2" key="1">
    <citation type="submission" date="2023-06" db="EMBL/GenBank/DDBJ databases">
        <authorList>
            <person name="Kurt Z."/>
        </authorList>
    </citation>
    <scope>NUCLEOTIDE SEQUENCE</scope>
</reference>
<dbReference type="Proteomes" id="UP001642409">
    <property type="component" value="Unassembled WGS sequence"/>
</dbReference>
<dbReference type="AlphaFoldDB" id="A0AA86V213"/>
<reference evidence="3 4" key="2">
    <citation type="submission" date="2024-07" db="EMBL/GenBank/DDBJ databases">
        <authorList>
            <person name="Akdeniz Z."/>
        </authorList>
    </citation>
    <scope>NUCLEOTIDE SEQUENCE [LARGE SCALE GENOMIC DNA]</scope>
</reference>
<dbReference type="EMBL" id="CATOUU010001119">
    <property type="protein sequence ID" value="CAI9973226.1"/>
    <property type="molecule type" value="Genomic_DNA"/>
</dbReference>
<proteinExistence type="predicted"/>
<keyword evidence="4" id="KW-1185">Reference proteome</keyword>
<name>A0AA86V213_9EUKA</name>
<accession>A0AA86V213</accession>
<keyword evidence="1" id="KW-0812">Transmembrane</keyword>
<evidence type="ECO:0000313" key="4">
    <source>
        <dbReference type="Proteomes" id="UP001642409"/>
    </source>
</evidence>
<evidence type="ECO:0000313" key="3">
    <source>
        <dbReference type="EMBL" id="CAL6044748.1"/>
    </source>
</evidence>
<gene>
    <name evidence="3" type="ORF">HINF_LOCUS40707</name>
    <name evidence="2" type="ORF">HINF_LOCUS60871</name>
</gene>
<feature type="transmembrane region" description="Helical" evidence="1">
    <location>
        <begin position="61"/>
        <end position="83"/>
    </location>
</feature>
<keyword evidence="1" id="KW-0472">Membrane</keyword>
<comment type="caution">
    <text evidence="2">The sequence shown here is derived from an EMBL/GenBank/DDBJ whole genome shotgun (WGS) entry which is preliminary data.</text>
</comment>